<dbReference type="KEGG" id="dpx:DAPPUDRAFT_306143"/>
<keyword evidence="2" id="KW-1185">Reference proteome</keyword>
<dbReference type="Proteomes" id="UP000000305">
    <property type="component" value="Unassembled WGS sequence"/>
</dbReference>
<dbReference type="EMBL" id="GL732568">
    <property type="protein sequence ID" value="EFX76486.1"/>
    <property type="molecule type" value="Genomic_DNA"/>
</dbReference>
<dbReference type="AlphaFoldDB" id="E9GVP9"/>
<dbReference type="GO" id="GO:0005654">
    <property type="term" value="C:nucleoplasm"/>
    <property type="evidence" value="ECO:0000318"/>
    <property type="project" value="GO_Central"/>
</dbReference>
<gene>
    <name evidence="1" type="ORF">DAPPUDRAFT_306143</name>
</gene>
<dbReference type="HOGENOM" id="CLU_940933_0_0_1"/>
<protein>
    <submittedName>
        <fullName evidence="1">Uncharacterized protein</fullName>
    </submittedName>
</protein>
<accession>E9GVP9</accession>
<evidence type="ECO:0000313" key="1">
    <source>
        <dbReference type="EMBL" id="EFX76486.1"/>
    </source>
</evidence>
<name>E9GVP9_DAPPU</name>
<sequence>MAPIRVPALALETAKEELKAFVAKPANRARDKWKGFEIINADENMMQNIESVTQLQASLLSVMETKARLPCIRCQGQRGAIFCRITYTSALKAKEKLANSRFKPPFYFVVFPNETVFYCSKKSIPEMICDTLIKVYGATRLRQLPLEGNDFRSLRQLHLNKINKGRIGRRPVKTTHPIDVDVEMRETHSDLKEDSIEDEDKPWKKRKDEYYSEHFYPEKDPVITKFTVSSSSKFSGTRATSKLKCDLKVTLRSDNLLEFFNYSMDNGILSYPLNPFFENVVNLGRTSISTKEIEEN</sequence>
<dbReference type="PANTHER" id="PTHR46790:SF1">
    <property type="entry name" value="CENTROMERE PROTEIN N"/>
    <property type="match status" value="1"/>
</dbReference>
<dbReference type="InterPro" id="IPR052011">
    <property type="entry name" value="CENP-NAC/CAD_complex"/>
</dbReference>
<reference evidence="1 2" key="1">
    <citation type="journal article" date="2011" name="Science">
        <title>The ecoresponsive genome of Daphnia pulex.</title>
        <authorList>
            <person name="Colbourne J.K."/>
            <person name="Pfrender M.E."/>
            <person name="Gilbert D."/>
            <person name="Thomas W.K."/>
            <person name="Tucker A."/>
            <person name="Oakley T.H."/>
            <person name="Tokishita S."/>
            <person name="Aerts A."/>
            <person name="Arnold G.J."/>
            <person name="Basu M.K."/>
            <person name="Bauer D.J."/>
            <person name="Caceres C.E."/>
            <person name="Carmel L."/>
            <person name="Casola C."/>
            <person name="Choi J.H."/>
            <person name="Detter J.C."/>
            <person name="Dong Q."/>
            <person name="Dusheyko S."/>
            <person name="Eads B.D."/>
            <person name="Frohlich T."/>
            <person name="Geiler-Samerotte K.A."/>
            <person name="Gerlach D."/>
            <person name="Hatcher P."/>
            <person name="Jogdeo S."/>
            <person name="Krijgsveld J."/>
            <person name="Kriventseva E.V."/>
            <person name="Kultz D."/>
            <person name="Laforsch C."/>
            <person name="Lindquist E."/>
            <person name="Lopez J."/>
            <person name="Manak J.R."/>
            <person name="Muller J."/>
            <person name="Pangilinan J."/>
            <person name="Patwardhan R.P."/>
            <person name="Pitluck S."/>
            <person name="Pritham E.J."/>
            <person name="Rechtsteiner A."/>
            <person name="Rho M."/>
            <person name="Rogozin I.B."/>
            <person name="Sakarya O."/>
            <person name="Salamov A."/>
            <person name="Schaack S."/>
            <person name="Shapiro H."/>
            <person name="Shiga Y."/>
            <person name="Skalitzky C."/>
            <person name="Smith Z."/>
            <person name="Souvorov A."/>
            <person name="Sung W."/>
            <person name="Tang Z."/>
            <person name="Tsuchiya D."/>
            <person name="Tu H."/>
            <person name="Vos H."/>
            <person name="Wang M."/>
            <person name="Wolf Y.I."/>
            <person name="Yamagata H."/>
            <person name="Yamada T."/>
            <person name="Ye Y."/>
            <person name="Shaw J.R."/>
            <person name="Andrews J."/>
            <person name="Crease T.J."/>
            <person name="Tang H."/>
            <person name="Lucas S.M."/>
            <person name="Robertson H.M."/>
            <person name="Bork P."/>
            <person name="Koonin E.V."/>
            <person name="Zdobnov E.M."/>
            <person name="Grigoriev I.V."/>
            <person name="Lynch M."/>
            <person name="Boore J.L."/>
        </authorList>
    </citation>
    <scope>NUCLEOTIDE SEQUENCE [LARGE SCALE GENOMIC DNA]</scope>
</reference>
<dbReference type="OrthoDB" id="6346864at2759"/>
<dbReference type="InParanoid" id="E9GVP9"/>
<proteinExistence type="predicted"/>
<dbReference type="PANTHER" id="PTHR46790">
    <property type="entry name" value="CENTROMERE PROTEIN N"/>
    <property type="match status" value="1"/>
</dbReference>
<evidence type="ECO:0000313" key="2">
    <source>
        <dbReference type="Proteomes" id="UP000000305"/>
    </source>
</evidence>
<organism evidence="1 2">
    <name type="scientific">Daphnia pulex</name>
    <name type="common">Water flea</name>
    <dbReference type="NCBI Taxonomy" id="6669"/>
    <lineage>
        <taxon>Eukaryota</taxon>
        <taxon>Metazoa</taxon>
        <taxon>Ecdysozoa</taxon>
        <taxon>Arthropoda</taxon>
        <taxon>Crustacea</taxon>
        <taxon>Branchiopoda</taxon>
        <taxon>Diplostraca</taxon>
        <taxon>Cladocera</taxon>
        <taxon>Anomopoda</taxon>
        <taxon>Daphniidae</taxon>
        <taxon>Daphnia</taxon>
    </lineage>
</organism>